<name>A0ABV0W327_9TELE</name>
<proteinExistence type="predicted"/>
<reference evidence="1 2" key="1">
    <citation type="submission" date="2021-06" db="EMBL/GenBank/DDBJ databases">
        <authorList>
            <person name="Palmer J.M."/>
        </authorList>
    </citation>
    <scope>NUCLEOTIDE SEQUENCE [LARGE SCALE GENOMIC DNA]</scope>
    <source>
        <strain evidence="1 2">XR_2019</strain>
        <tissue evidence="1">Muscle</tissue>
    </source>
</reference>
<comment type="caution">
    <text evidence="1">The sequence shown here is derived from an EMBL/GenBank/DDBJ whole genome shotgun (WGS) entry which is preliminary data.</text>
</comment>
<dbReference type="InterPro" id="IPR013783">
    <property type="entry name" value="Ig-like_fold"/>
</dbReference>
<dbReference type="EMBL" id="JAHRIM010025158">
    <property type="protein sequence ID" value="MEQ2263943.1"/>
    <property type="molecule type" value="Genomic_DNA"/>
</dbReference>
<accession>A0ABV0W327</accession>
<evidence type="ECO:0000313" key="2">
    <source>
        <dbReference type="Proteomes" id="UP001444071"/>
    </source>
</evidence>
<evidence type="ECO:0000313" key="1">
    <source>
        <dbReference type="EMBL" id="MEQ2263943.1"/>
    </source>
</evidence>
<keyword evidence="2" id="KW-1185">Reference proteome</keyword>
<dbReference type="Gene3D" id="2.60.40.10">
    <property type="entry name" value="Immunoglobulins"/>
    <property type="match status" value="1"/>
</dbReference>
<organism evidence="1 2">
    <name type="scientific">Xenotaenia resolanae</name>
    <dbReference type="NCBI Taxonomy" id="208358"/>
    <lineage>
        <taxon>Eukaryota</taxon>
        <taxon>Metazoa</taxon>
        <taxon>Chordata</taxon>
        <taxon>Craniata</taxon>
        <taxon>Vertebrata</taxon>
        <taxon>Euteleostomi</taxon>
        <taxon>Actinopterygii</taxon>
        <taxon>Neopterygii</taxon>
        <taxon>Teleostei</taxon>
        <taxon>Neoteleostei</taxon>
        <taxon>Acanthomorphata</taxon>
        <taxon>Ovalentaria</taxon>
        <taxon>Atherinomorphae</taxon>
        <taxon>Cyprinodontiformes</taxon>
        <taxon>Goodeidae</taxon>
        <taxon>Xenotaenia</taxon>
    </lineage>
</organism>
<sequence>SFEANITDHQYDLSHFVWESQEHYQAFLCVTVTAIQGGKQSEDVRSKSFSFNMLNPVDIECK</sequence>
<feature type="non-terminal residue" evidence="1">
    <location>
        <position position="1"/>
    </location>
</feature>
<gene>
    <name evidence="1" type="ORF">XENORESO_015791</name>
</gene>
<dbReference type="Proteomes" id="UP001444071">
    <property type="component" value="Unassembled WGS sequence"/>
</dbReference>
<protein>
    <submittedName>
        <fullName evidence="1">Uncharacterized protein</fullName>
    </submittedName>
</protein>